<feature type="domain" description="Ketoreductase" evidence="5">
    <location>
        <begin position="17"/>
        <end position="205"/>
    </location>
</feature>
<dbReference type="InterPro" id="IPR057326">
    <property type="entry name" value="KR_dom"/>
</dbReference>
<evidence type="ECO:0000256" key="1">
    <source>
        <dbReference type="ARBA" id="ARBA00006484"/>
    </source>
</evidence>
<dbReference type="SUPFAM" id="SSF51735">
    <property type="entry name" value="NAD(P)-binding Rossmann-fold domains"/>
    <property type="match status" value="1"/>
</dbReference>
<accession>A0A2R5G7A1</accession>
<dbReference type="Pfam" id="PF00106">
    <property type="entry name" value="adh_short"/>
    <property type="match status" value="1"/>
</dbReference>
<dbReference type="Proteomes" id="UP000241890">
    <property type="component" value="Unassembled WGS sequence"/>
</dbReference>
<dbReference type="InterPro" id="IPR020904">
    <property type="entry name" value="Sc_DH/Rdtase_CS"/>
</dbReference>
<organism evidence="6 7">
    <name type="scientific">Hondaea fermentalgiana</name>
    <dbReference type="NCBI Taxonomy" id="2315210"/>
    <lineage>
        <taxon>Eukaryota</taxon>
        <taxon>Sar</taxon>
        <taxon>Stramenopiles</taxon>
        <taxon>Bigyra</taxon>
        <taxon>Labyrinthulomycetes</taxon>
        <taxon>Thraustochytrida</taxon>
        <taxon>Thraustochytriidae</taxon>
        <taxon>Hondaea</taxon>
    </lineage>
</organism>
<evidence type="ECO:0000259" key="5">
    <source>
        <dbReference type="SMART" id="SM00822"/>
    </source>
</evidence>
<name>A0A2R5G7A1_9STRA</name>
<dbReference type="InParanoid" id="A0A2R5G7A1"/>
<reference evidence="6 7" key="1">
    <citation type="submission" date="2017-12" db="EMBL/GenBank/DDBJ databases">
        <title>Sequencing, de novo assembly and annotation of complete genome of a new Thraustochytrid species, strain FCC1311.</title>
        <authorList>
            <person name="Sedici K."/>
            <person name="Godart F."/>
            <person name="Aiese Cigliano R."/>
            <person name="Sanseverino W."/>
            <person name="Barakat M."/>
            <person name="Ortet P."/>
            <person name="Marechal E."/>
            <person name="Cagnac O."/>
            <person name="Amato A."/>
        </authorList>
    </citation>
    <scope>NUCLEOTIDE SEQUENCE [LARGE SCALE GENOMIC DNA]</scope>
</reference>
<dbReference type="PANTHER" id="PTHR44196">
    <property type="entry name" value="DEHYDROGENASE/REDUCTASE SDR FAMILY MEMBER 7B"/>
    <property type="match status" value="1"/>
</dbReference>
<dbReference type="OrthoDB" id="5307821at2759"/>
<proteinExistence type="inferred from homology"/>
<keyword evidence="7" id="KW-1185">Reference proteome</keyword>
<evidence type="ECO:0000313" key="7">
    <source>
        <dbReference type="Proteomes" id="UP000241890"/>
    </source>
</evidence>
<gene>
    <name evidence="6" type="ORF">FCC1311_005512</name>
</gene>
<evidence type="ECO:0000256" key="2">
    <source>
        <dbReference type="ARBA" id="ARBA00023002"/>
    </source>
</evidence>
<protein>
    <submittedName>
        <fullName evidence="6">Dehydrogenase/reductase SDR family protein 7-like</fullName>
    </submittedName>
</protein>
<sequence>MGGLLSSSVAADEFSGKTVWVVGASSGIGEAMAEAYYQRGAKVIVSARREQALEDLVQRLKSSPAAPGADAKALVVDTADLDKAKANAEAALEAFGPIDVVVLSAGISNRGSVADTDISVEQRLFQVNFFGTVAITKAMLPHFFEHGSGCFVVVSSVQGLMGLPQRAPYAASKHALHGYFESLRAEVAHKNVAVHIVCPGYVKTDLSNRALTTSASAEYAKTDETTASGFEPKYVAERSLTEIKNKKEYIVIAQTKAVLALWLRKHFPSVLRKIMNARGKAADTAHAA</sequence>
<dbReference type="GO" id="GO:0016020">
    <property type="term" value="C:membrane"/>
    <property type="evidence" value="ECO:0007669"/>
    <property type="project" value="TreeGrafter"/>
</dbReference>
<dbReference type="InterPro" id="IPR036291">
    <property type="entry name" value="NAD(P)-bd_dom_sf"/>
</dbReference>
<dbReference type="AlphaFoldDB" id="A0A2R5G7A1"/>
<dbReference type="PROSITE" id="PS00061">
    <property type="entry name" value="ADH_SHORT"/>
    <property type="match status" value="1"/>
</dbReference>
<evidence type="ECO:0000256" key="3">
    <source>
        <dbReference type="ARBA" id="ARBA00037096"/>
    </source>
</evidence>
<dbReference type="PANTHER" id="PTHR44196:SF1">
    <property type="entry name" value="DEHYDROGENASE_REDUCTASE SDR FAMILY MEMBER 7B"/>
    <property type="match status" value="1"/>
</dbReference>
<dbReference type="Gene3D" id="3.40.50.720">
    <property type="entry name" value="NAD(P)-binding Rossmann-like Domain"/>
    <property type="match status" value="1"/>
</dbReference>
<evidence type="ECO:0000313" key="6">
    <source>
        <dbReference type="EMBL" id="GBG24333.1"/>
    </source>
</evidence>
<dbReference type="GO" id="GO:0016491">
    <property type="term" value="F:oxidoreductase activity"/>
    <property type="evidence" value="ECO:0007669"/>
    <property type="project" value="UniProtKB-KW"/>
</dbReference>
<dbReference type="PRINTS" id="PR00080">
    <property type="entry name" value="SDRFAMILY"/>
</dbReference>
<dbReference type="InterPro" id="IPR002347">
    <property type="entry name" value="SDR_fam"/>
</dbReference>
<comment type="function">
    <text evidence="3">Putative oxidoreductase.</text>
</comment>
<evidence type="ECO:0000256" key="4">
    <source>
        <dbReference type="RuleBase" id="RU000363"/>
    </source>
</evidence>
<comment type="similarity">
    <text evidence="1 4">Belongs to the short-chain dehydrogenases/reductases (SDR) family.</text>
</comment>
<dbReference type="EMBL" id="BEYU01000005">
    <property type="protein sequence ID" value="GBG24333.1"/>
    <property type="molecule type" value="Genomic_DNA"/>
</dbReference>
<keyword evidence="2" id="KW-0560">Oxidoreductase</keyword>
<dbReference type="PRINTS" id="PR00081">
    <property type="entry name" value="GDHRDH"/>
</dbReference>
<dbReference type="SMART" id="SM00822">
    <property type="entry name" value="PKS_KR"/>
    <property type="match status" value="1"/>
</dbReference>
<comment type="caution">
    <text evidence="6">The sequence shown here is derived from an EMBL/GenBank/DDBJ whole genome shotgun (WGS) entry which is preliminary data.</text>
</comment>